<keyword evidence="10" id="KW-1185">Reference proteome</keyword>
<evidence type="ECO:0000313" key="10">
    <source>
        <dbReference type="Proteomes" id="UP000192929"/>
    </source>
</evidence>
<evidence type="ECO:0000256" key="4">
    <source>
        <dbReference type="ARBA" id="ARBA00022989"/>
    </source>
</evidence>
<feature type="compositionally biased region" description="Low complexity" evidence="8">
    <location>
        <begin position="108"/>
        <end position="120"/>
    </location>
</feature>
<keyword evidence="4 7" id="KW-1133">Transmembrane helix</keyword>
<keyword evidence="3 7" id="KW-0812">Transmembrane</keyword>
<feature type="region of interest" description="Disordered" evidence="8">
    <location>
        <begin position="38"/>
        <end position="187"/>
    </location>
</feature>
<evidence type="ECO:0000256" key="6">
    <source>
        <dbReference type="ARBA" id="ARBA00023306"/>
    </source>
</evidence>
<sequence length="251" mass="26348">MSEPKKRFGRSRKSQDDTQDFALTERDRELAALAAEILPRNSAAASFERSAARKSGSSAVSTKDAATDHGLADDAAAPGTGDASGDPAVPAGKTTSVGKGRAGKKRAAAASVSASGTAVANESGMKGARAGTSGADASGEAGSTDEPGVGTSDTSEDAETPAARRKLQRDERRRAAKAAKAEKRERRSTDYQPTPLWYKVVMIGLMILGLLWIITYYLFQGMVPIPGISVWNLVIGLGFMLAGLIMTTRWR</sequence>
<organism evidence="9 10">
    <name type="scientific">Kocuria marina subsp. indica</name>
    <dbReference type="NCBI Taxonomy" id="1049583"/>
    <lineage>
        <taxon>Bacteria</taxon>
        <taxon>Bacillati</taxon>
        <taxon>Actinomycetota</taxon>
        <taxon>Actinomycetes</taxon>
        <taxon>Micrococcales</taxon>
        <taxon>Micrococcaceae</taxon>
        <taxon>Kocuria</taxon>
    </lineage>
</organism>
<feature type="transmembrane region" description="Helical" evidence="7">
    <location>
        <begin position="225"/>
        <end position="246"/>
    </location>
</feature>
<dbReference type="Pfam" id="PF06781">
    <property type="entry name" value="CrgA"/>
    <property type="match status" value="1"/>
</dbReference>
<keyword evidence="5 7" id="KW-0472">Membrane</keyword>
<dbReference type="RefSeq" id="WP_183085803.1">
    <property type="nucleotide sequence ID" value="NZ_FXAC01000005.1"/>
</dbReference>
<evidence type="ECO:0000256" key="8">
    <source>
        <dbReference type="SAM" id="MobiDB-lite"/>
    </source>
</evidence>
<comment type="similarity">
    <text evidence="7">Belongs to the CrgA family.</text>
</comment>
<accession>A0A1X7CS06</accession>
<dbReference type="GO" id="GO:0051301">
    <property type="term" value="P:cell division"/>
    <property type="evidence" value="ECO:0007669"/>
    <property type="project" value="UniProtKB-UniRule"/>
</dbReference>
<comment type="function">
    <text evidence="7">Involved in cell division.</text>
</comment>
<feature type="compositionally biased region" description="Low complexity" evidence="8">
    <location>
        <begin position="38"/>
        <end position="49"/>
    </location>
</feature>
<reference evidence="10" key="1">
    <citation type="submission" date="2017-04" db="EMBL/GenBank/DDBJ databases">
        <authorList>
            <person name="Varghese N."/>
            <person name="Submissions S."/>
        </authorList>
    </citation>
    <scope>NUCLEOTIDE SEQUENCE [LARGE SCALE GENOMIC DNA]</scope>
    <source>
        <strain evidence="10">NIO-1021</strain>
    </source>
</reference>
<gene>
    <name evidence="7" type="primary">crgA</name>
    <name evidence="9" type="ORF">SAMN06296028_105126</name>
</gene>
<evidence type="ECO:0000256" key="1">
    <source>
        <dbReference type="ARBA" id="ARBA00022475"/>
    </source>
</evidence>
<feature type="compositionally biased region" description="Low complexity" evidence="8">
    <location>
        <begin position="73"/>
        <end position="88"/>
    </location>
</feature>
<dbReference type="GO" id="GO:0005886">
    <property type="term" value="C:plasma membrane"/>
    <property type="evidence" value="ECO:0007669"/>
    <property type="project" value="UniProtKB-SubCell"/>
</dbReference>
<dbReference type="EMBL" id="FXAC01000005">
    <property type="protein sequence ID" value="SMF01822.1"/>
    <property type="molecule type" value="Genomic_DNA"/>
</dbReference>
<dbReference type="HAMAP" id="MF_00631">
    <property type="entry name" value="CrgA"/>
    <property type="match status" value="1"/>
</dbReference>
<keyword evidence="6 7" id="KW-0131">Cell cycle</keyword>
<protein>
    <recommendedName>
        <fullName evidence="7">Cell division protein CrgA</fullName>
    </recommendedName>
</protein>
<evidence type="ECO:0000256" key="7">
    <source>
        <dbReference type="HAMAP-Rule" id="MF_00631"/>
    </source>
</evidence>
<dbReference type="Proteomes" id="UP000192929">
    <property type="component" value="Unassembled WGS sequence"/>
</dbReference>
<comment type="subcellular location">
    <subcellularLocation>
        <location evidence="7">Cell membrane</location>
        <topology evidence="7">Multi-pass membrane protein</topology>
    </subcellularLocation>
</comment>
<dbReference type="InterPro" id="IPR009619">
    <property type="entry name" value="CrgA"/>
</dbReference>
<evidence type="ECO:0000313" key="9">
    <source>
        <dbReference type="EMBL" id="SMF01822.1"/>
    </source>
</evidence>
<feature type="compositionally biased region" description="Basic and acidic residues" evidence="8">
    <location>
        <begin position="168"/>
        <end position="187"/>
    </location>
</feature>
<dbReference type="AlphaFoldDB" id="A0A1X7CS06"/>
<proteinExistence type="inferred from homology"/>
<evidence type="ECO:0000256" key="2">
    <source>
        <dbReference type="ARBA" id="ARBA00022618"/>
    </source>
</evidence>
<feature type="transmembrane region" description="Helical" evidence="7">
    <location>
        <begin position="196"/>
        <end position="219"/>
    </location>
</feature>
<feature type="region of interest" description="Disordered" evidence="8">
    <location>
        <begin position="1"/>
        <end position="23"/>
    </location>
</feature>
<keyword evidence="2 7" id="KW-0132">Cell division</keyword>
<keyword evidence="1 7" id="KW-1003">Cell membrane</keyword>
<evidence type="ECO:0000256" key="5">
    <source>
        <dbReference type="ARBA" id="ARBA00023136"/>
    </source>
</evidence>
<evidence type="ECO:0000256" key="3">
    <source>
        <dbReference type="ARBA" id="ARBA00022692"/>
    </source>
</evidence>
<name>A0A1X7CS06_9MICC</name>